<feature type="compositionally biased region" description="Basic residues" evidence="1">
    <location>
        <begin position="320"/>
        <end position="335"/>
    </location>
</feature>
<dbReference type="GO" id="GO:0005634">
    <property type="term" value="C:nucleus"/>
    <property type="evidence" value="ECO:0007669"/>
    <property type="project" value="TreeGrafter"/>
</dbReference>
<gene>
    <name evidence="3" type="ORF">CAUS1442_LOCUS2740</name>
</gene>
<protein>
    <recommendedName>
        <fullName evidence="2">CBF1-interacting co-repressor CIR N-terminal domain-containing protein</fullName>
    </recommendedName>
</protein>
<evidence type="ECO:0000259" key="2">
    <source>
        <dbReference type="Pfam" id="PF10197"/>
    </source>
</evidence>
<feature type="compositionally biased region" description="Acidic residues" evidence="1">
    <location>
        <begin position="341"/>
        <end position="355"/>
    </location>
</feature>
<feature type="compositionally biased region" description="Basic and acidic residues" evidence="1">
    <location>
        <begin position="389"/>
        <end position="405"/>
    </location>
</feature>
<dbReference type="GO" id="GO:0003714">
    <property type="term" value="F:transcription corepressor activity"/>
    <property type="evidence" value="ECO:0007669"/>
    <property type="project" value="InterPro"/>
</dbReference>
<dbReference type="PANTHER" id="PTHR13151:SF2">
    <property type="entry name" value="COREPRESSOR INTERACTING WITH RBPJ 1"/>
    <property type="match status" value="1"/>
</dbReference>
<feature type="compositionally biased region" description="Basic residues" evidence="1">
    <location>
        <begin position="290"/>
        <end position="304"/>
    </location>
</feature>
<proteinExistence type="predicted"/>
<accession>A0A7R9WQS9</accession>
<dbReference type="InterPro" id="IPR019339">
    <property type="entry name" value="CIR_N_dom"/>
</dbReference>
<dbReference type="EMBL" id="HBEF01004429">
    <property type="protein sequence ID" value="CAD8330642.1"/>
    <property type="molecule type" value="Transcribed_RNA"/>
</dbReference>
<sequence length="405" mass="46058">MVQGLAFLSKKGFNPTNQVNRRRVYEAEQEAKHKAARTKKRDEQLKREKDEEELARVRDGERGGRRSQLSFMYQAPPGLESNGREGEEAQSDLLQAQDGDDEAAAAFRRLLASHGDNGGDDNDDNDDNDDDDEQNGNTDQQNGLAHRFTPVLQGSTVDAMNGNGDGQSSQQRRQQQQQRRQQDTRSALEKAVGRKDKGGALSWEDQVARFPQLKNAPKAKGMSSSDVNVSFKPLGAQLRNVRCMACGVWGHSRGDRECSKTGWNPFQLSSAKLEVTPAQSRNSIVPSSKDRKKKKRKKKSSRRKHDSDSSDSSSDGEERKRRKKRHRKHKKKSAKRYGSDDSQEGDGDDWDQDSVDEQRRKRKRNKHSRKHRRSRSERNGDDDEDDNDISQKKQRKEDQKEKSDG</sequence>
<dbReference type="PANTHER" id="PTHR13151">
    <property type="entry name" value="CBF1 INTERACTING COREPRESSOR CIR"/>
    <property type="match status" value="1"/>
</dbReference>
<dbReference type="AlphaFoldDB" id="A0A7R9WQS9"/>
<feature type="compositionally biased region" description="Polar residues" evidence="1">
    <location>
        <begin position="277"/>
        <end position="286"/>
    </location>
</feature>
<feature type="compositionally biased region" description="Basic and acidic residues" evidence="1">
    <location>
        <begin position="180"/>
        <end position="198"/>
    </location>
</feature>
<organism evidence="3">
    <name type="scientific">Craspedostauros australis</name>
    <dbReference type="NCBI Taxonomy" id="1486917"/>
    <lineage>
        <taxon>Eukaryota</taxon>
        <taxon>Sar</taxon>
        <taxon>Stramenopiles</taxon>
        <taxon>Ochrophyta</taxon>
        <taxon>Bacillariophyta</taxon>
        <taxon>Bacillariophyceae</taxon>
        <taxon>Bacillariophycidae</taxon>
        <taxon>Naviculales</taxon>
        <taxon>Naviculaceae</taxon>
        <taxon>Craspedostauros</taxon>
    </lineage>
</organism>
<feature type="compositionally biased region" description="Acidic residues" evidence="1">
    <location>
        <begin position="118"/>
        <end position="134"/>
    </location>
</feature>
<feature type="region of interest" description="Disordered" evidence="1">
    <location>
        <begin position="269"/>
        <end position="405"/>
    </location>
</feature>
<feature type="region of interest" description="Disordered" evidence="1">
    <location>
        <begin position="1"/>
        <end position="199"/>
    </location>
</feature>
<evidence type="ECO:0000313" key="3">
    <source>
        <dbReference type="EMBL" id="CAD8330642.1"/>
    </source>
</evidence>
<feature type="compositionally biased region" description="Basic and acidic residues" evidence="1">
    <location>
        <begin position="23"/>
        <end position="33"/>
    </location>
</feature>
<feature type="compositionally biased region" description="Basic residues" evidence="1">
    <location>
        <begin position="360"/>
        <end position="375"/>
    </location>
</feature>
<feature type="compositionally biased region" description="Basic and acidic residues" evidence="1">
    <location>
        <begin position="40"/>
        <end position="64"/>
    </location>
</feature>
<name>A0A7R9WQS9_9STRA</name>
<evidence type="ECO:0000256" key="1">
    <source>
        <dbReference type="SAM" id="MobiDB-lite"/>
    </source>
</evidence>
<feature type="compositionally biased region" description="Low complexity" evidence="1">
    <location>
        <begin position="167"/>
        <end position="179"/>
    </location>
</feature>
<dbReference type="Pfam" id="PF10197">
    <property type="entry name" value="Cir_N"/>
    <property type="match status" value="1"/>
</dbReference>
<dbReference type="InterPro" id="IPR040014">
    <property type="entry name" value="CIR1"/>
</dbReference>
<feature type="domain" description="CBF1-interacting co-repressor CIR N-terminal" evidence="2">
    <location>
        <begin position="13"/>
        <end position="48"/>
    </location>
</feature>
<reference evidence="3" key="1">
    <citation type="submission" date="2021-01" db="EMBL/GenBank/DDBJ databases">
        <authorList>
            <person name="Corre E."/>
            <person name="Pelletier E."/>
            <person name="Niang G."/>
            <person name="Scheremetjew M."/>
            <person name="Finn R."/>
            <person name="Kale V."/>
            <person name="Holt S."/>
            <person name="Cochrane G."/>
            <person name="Meng A."/>
            <person name="Brown T."/>
            <person name="Cohen L."/>
        </authorList>
    </citation>
    <scope>NUCLEOTIDE SEQUENCE</scope>
    <source>
        <strain evidence="3">CCMP3328</strain>
    </source>
</reference>